<feature type="transmembrane region" description="Helical" evidence="1">
    <location>
        <begin position="339"/>
        <end position="360"/>
    </location>
</feature>
<feature type="domain" description="Acyltransferase 3" evidence="2">
    <location>
        <begin position="7"/>
        <end position="324"/>
    </location>
</feature>
<protein>
    <submittedName>
        <fullName evidence="4">Acyltransferase</fullName>
    </submittedName>
</protein>
<feature type="transmembrane region" description="Helical" evidence="1">
    <location>
        <begin position="34"/>
        <end position="53"/>
    </location>
</feature>
<reference evidence="5" key="1">
    <citation type="journal article" date="2021" name="ISME J.">
        <title>Evolutionary origin and ecological implication of a unique nif island in free-living Bradyrhizobium lineages.</title>
        <authorList>
            <person name="Tao J."/>
        </authorList>
    </citation>
    <scope>NUCLEOTIDE SEQUENCE [LARGE SCALE GENOMIC DNA]</scope>
    <source>
        <strain evidence="5">SZCCT0094</strain>
    </source>
</reference>
<dbReference type="Pfam" id="PF01757">
    <property type="entry name" value="Acyl_transf_3"/>
    <property type="match status" value="1"/>
</dbReference>
<keyword evidence="1" id="KW-1133">Transmembrane helix</keyword>
<keyword evidence="1" id="KW-0812">Transmembrane</keyword>
<keyword evidence="4" id="KW-0012">Acyltransferase</keyword>
<dbReference type="RefSeq" id="WP_012045096.1">
    <property type="nucleotide sequence ID" value="NZ_JABFDP010000017.1"/>
</dbReference>
<feature type="transmembrane region" description="Helical" evidence="1">
    <location>
        <begin position="12"/>
        <end position="28"/>
    </location>
</feature>
<dbReference type="Pfam" id="PF19040">
    <property type="entry name" value="SGNH"/>
    <property type="match status" value="1"/>
</dbReference>
<dbReference type="InterPro" id="IPR043968">
    <property type="entry name" value="SGNH"/>
</dbReference>
<dbReference type="InterPro" id="IPR050879">
    <property type="entry name" value="Acyltransferase_3"/>
</dbReference>
<evidence type="ECO:0000259" key="3">
    <source>
        <dbReference type="Pfam" id="PF19040"/>
    </source>
</evidence>
<feature type="transmembrane region" description="Helical" evidence="1">
    <location>
        <begin position="135"/>
        <end position="156"/>
    </location>
</feature>
<dbReference type="Proteomes" id="UP001314635">
    <property type="component" value="Unassembled WGS sequence"/>
</dbReference>
<feature type="transmembrane region" description="Helical" evidence="1">
    <location>
        <begin position="163"/>
        <end position="182"/>
    </location>
</feature>
<feature type="transmembrane region" description="Helical" evidence="1">
    <location>
        <begin position="74"/>
        <end position="93"/>
    </location>
</feature>
<feature type="transmembrane region" description="Helical" evidence="1">
    <location>
        <begin position="188"/>
        <end position="209"/>
    </location>
</feature>
<accession>A0ABS5GE00</accession>
<keyword evidence="4" id="KW-0808">Transferase</keyword>
<evidence type="ECO:0000313" key="5">
    <source>
        <dbReference type="Proteomes" id="UP001314635"/>
    </source>
</evidence>
<organism evidence="4 5">
    <name type="scientific">Bradyrhizobium denitrificans</name>
    <dbReference type="NCBI Taxonomy" id="2734912"/>
    <lineage>
        <taxon>Bacteria</taxon>
        <taxon>Pseudomonadati</taxon>
        <taxon>Pseudomonadota</taxon>
        <taxon>Alphaproteobacteria</taxon>
        <taxon>Hyphomicrobiales</taxon>
        <taxon>Nitrobacteraceae</taxon>
        <taxon>Bradyrhizobium</taxon>
    </lineage>
</organism>
<dbReference type="EMBL" id="JAFCLK010000030">
    <property type="protein sequence ID" value="MBR1139557.1"/>
    <property type="molecule type" value="Genomic_DNA"/>
</dbReference>
<gene>
    <name evidence="4" type="ORF">JQ619_27745</name>
</gene>
<keyword evidence="1" id="KW-0472">Membrane</keyword>
<feature type="transmembrane region" description="Helical" evidence="1">
    <location>
        <begin position="306"/>
        <end position="327"/>
    </location>
</feature>
<comment type="caution">
    <text evidence="4">The sequence shown here is derived from an EMBL/GenBank/DDBJ whole genome shotgun (WGS) entry which is preliminary data.</text>
</comment>
<feature type="transmembrane region" description="Helical" evidence="1">
    <location>
        <begin position="276"/>
        <end position="300"/>
    </location>
</feature>
<dbReference type="PANTHER" id="PTHR23028:SF53">
    <property type="entry name" value="ACYL_TRANSF_3 DOMAIN-CONTAINING PROTEIN"/>
    <property type="match status" value="1"/>
</dbReference>
<dbReference type="GO" id="GO:0016746">
    <property type="term" value="F:acyltransferase activity"/>
    <property type="evidence" value="ECO:0007669"/>
    <property type="project" value="UniProtKB-KW"/>
</dbReference>
<name>A0ABS5GE00_9BRAD</name>
<dbReference type="InterPro" id="IPR002656">
    <property type="entry name" value="Acyl_transf_3_dom"/>
</dbReference>
<evidence type="ECO:0000256" key="1">
    <source>
        <dbReference type="SAM" id="Phobius"/>
    </source>
</evidence>
<feature type="transmembrane region" description="Helical" evidence="1">
    <location>
        <begin position="221"/>
        <end position="238"/>
    </location>
</feature>
<sequence>MQRNHRADIDGLRAIAVIIVILFHLRIAGFEAGFAGVDIFFVISGYLITGQILRDLRAGRFALSEFYLRRARRILPALITTIAASFAVGWLFLSPEALRQLAKEATHGLLSIANVQYWREASAYFAPNADQLPLLHLWSLSLEVQFYALAPLLLMWIGHGRAVFRAIAAVGLASFVLAILYLPYDSDAVFFLTPFRVFEFALGALAIPLEARLASAPRARAVAAACGDVVLLGSLAVIGRYQAYAGVAAILPCLAAMIIIAANAPTSLMMAGPVRAIGAASYSLYLVHWPVIFFAGFIFGDAAQTFAGLVAQLALMAALAALMFVAVEQPMRRLRWPRWTQVAGFASVLLAVTAVTHLTFRAHGVVSRLPADQLALFQLQGFGLNKCGRAVDRICVFGDLAGTRGVELLGDSYVQQYVAALDTTLKTRGMIGHVSTMSGCPVLSGLSAEGARARVCAELRDSELPRVRQSQADYVVIGQAWQNYLDLGDGPAAEARNAEVAADLVETIRLLDRPGRHFLVIGGQVRPVNCGFDQLRMLPGPRWHAPAKPCDPVPKAEAVAANRTIDAVLSQAIRPLAKVALLRPSEVYCDRDCPVVQDGVWLFQDAGHFTVAGAQRMGERAAPIFARFLADD</sequence>
<feature type="transmembrane region" description="Helical" evidence="1">
    <location>
        <begin position="244"/>
        <end position="264"/>
    </location>
</feature>
<proteinExistence type="predicted"/>
<dbReference type="PANTHER" id="PTHR23028">
    <property type="entry name" value="ACETYLTRANSFERASE"/>
    <property type="match status" value="1"/>
</dbReference>
<evidence type="ECO:0000313" key="4">
    <source>
        <dbReference type="EMBL" id="MBR1139557.1"/>
    </source>
</evidence>
<evidence type="ECO:0000259" key="2">
    <source>
        <dbReference type="Pfam" id="PF01757"/>
    </source>
</evidence>
<keyword evidence="5" id="KW-1185">Reference proteome</keyword>
<feature type="domain" description="SGNH" evidence="3">
    <location>
        <begin position="392"/>
        <end position="622"/>
    </location>
</feature>